<dbReference type="EMBL" id="LR797812">
    <property type="protein sequence ID" value="CAB4240593.1"/>
    <property type="molecule type" value="Genomic_DNA"/>
</dbReference>
<gene>
    <name evidence="1" type="ORF">UFOVP38_20</name>
</gene>
<organism evidence="1">
    <name type="scientific">uncultured Caudovirales phage</name>
    <dbReference type="NCBI Taxonomy" id="2100421"/>
    <lineage>
        <taxon>Viruses</taxon>
        <taxon>Duplodnaviria</taxon>
        <taxon>Heunggongvirae</taxon>
        <taxon>Uroviricota</taxon>
        <taxon>Caudoviricetes</taxon>
        <taxon>Peduoviridae</taxon>
        <taxon>Maltschvirus</taxon>
        <taxon>Maltschvirus maltsch</taxon>
    </lineage>
</organism>
<protein>
    <submittedName>
        <fullName evidence="1">Parallel beta-helix repeat</fullName>
    </submittedName>
</protein>
<accession>A0A6J5T8W4</accession>
<name>A0A6J5T8W4_9CAUD</name>
<dbReference type="SMART" id="SM00710">
    <property type="entry name" value="PbH1"/>
    <property type="match status" value="7"/>
</dbReference>
<proteinExistence type="predicted"/>
<dbReference type="InterPro" id="IPR006626">
    <property type="entry name" value="PbH1"/>
</dbReference>
<reference evidence="1" key="1">
    <citation type="submission" date="2020-05" db="EMBL/GenBank/DDBJ databases">
        <authorList>
            <person name="Chiriac C."/>
            <person name="Salcher M."/>
            <person name="Ghai R."/>
            <person name="Kavagutti S V."/>
        </authorList>
    </citation>
    <scope>NUCLEOTIDE SEQUENCE</scope>
</reference>
<sequence length="1508" mass="152640">MASRFWVGGTGTWNTTFNWSATSGGAGGASVPIATDDVVFDANSGLVGNLVSTCDIAFTINNLTITTSATVGNSILAITVSLTVNGTLSCSGTAGNRRFWIRGTTYGLAQNLTVAATSNLADLDFRDIYVLGAAGPISGTRIGNRGECRGITFSTPKTVYWNLAGAQNWSANGWATTSTGTPSTDNFPLPQDTATFTNAGAITSLTLDTAIAYTGTVDFSTRTNAVTISINATTIYGNWTSGSGITWSGNTAFTFSGGTTQTITSNGKAFTNSFTVDTYGGTVQLADALSITVSNPLTVTNGTFTTNGYAVTALQLLSSNSNVRAINLGASAIAVGSSVTFTTSTNLTFSAGTSTITITGGGATSIDGGSGLTFYNCIFPGTTTSGSVTGANTFNNLTIVAPAAAGFSLVGFGAKQTISGTLTCTGATVLRRVFLRSTTVGTQQTLTVNTLLANDCDFRDINLAGAAIGATPTRAGDCGGNTGIVFPAAKTVYWNLAGANFWSATGWATSSGGTPAVNNFPLAQDTAVFDNTGSVTAITIDASWNLGTFNASARTSTMTLSIGTAIPLVYGDWTWGTGVTSSSTTGTLGFVKSGTQTITSNGVQFGFAVAIGRPLAYVQLADALSLASVRTLTLTTGTFDAVTYNVTTGVFTNGNPANTLKMGSGTWTLSGTGAVWNCATAPIVIAGTSTIVLSDTSATARTFASGGGYYNKLTIGGTTGTSTLIISGANTFGELASTKTVAHTILFTSTATYNIGKWSVTGTAGNVVTIGPSTAATAYTINIYGPANTGIDYLSVSYCTLSTTSPGELYVGANSTNTAGNTGAIIFTATPSPRNLFWVGGTGNWSSTTKWATTSGGVSGAAIPTSLDTVTFDNLSSVTPYAATIDAGVTIARCAAFTLSGTLTNNVTFAGAVGIAMHGNVYFSNTRTNLNYTGDISFAGNSSYTLTTNGLSINSNLLFVGIGSTWTLGDTLSIAGGPSKSMTITYGNFSTSASNYLIYLNGPLNSNNSNIRSLNLNGSIIRNTLASALISITPTTNLTFNAGTSQIIFNNSTNTLTSGGLTFYDVSFTSAAAATISISGTNTFNTLSFAGVTTAGSTPVTFSANQTIGTLTLNAGTSAVCRTFLASSVIGTPITLAVTTLTSGAADYDFRDIVVTGTAAPLTGTRFGDCKGNSGITFPAAKTVYYRQTGSASWGAASPGSWAATSGGSLDATQFPLAQDTAIFPASTYPASGSTTTINASYNIGTIDMSARTTNTMTLATGTILPTIYGNWINGTGTTLTGTGAITFAGRGSQTITSAGKTFTQQFTINTLGGSVTLQDAFSASQNLSGVITVLAGTFDAGTYNITLSGATSSVIGNAVLTRTIAIGSGTWTIAGSGTAWSTSTPTNLTVTGTGTISLTSASGKFFTGGGLSYSGITLNQGGVGSLTISGNNTFKDITNTYNATGATSILFGGTTQTVTQWTGTGTAGKVLSISGTTGAAPATLILTGPTDPNVDYLSISNVRAYPL</sequence>
<evidence type="ECO:0000313" key="1">
    <source>
        <dbReference type="EMBL" id="CAB4240593.1"/>
    </source>
</evidence>